<proteinExistence type="predicted"/>
<feature type="domain" description="DUF4057" evidence="2">
    <location>
        <begin position="3"/>
        <end position="300"/>
    </location>
</feature>
<feature type="compositionally biased region" description="Polar residues" evidence="1">
    <location>
        <begin position="204"/>
        <end position="219"/>
    </location>
</feature>
<accession>A0A6A1VDK8</accession>
<gene>
    <name evidence="3" type="ORF">CJ030_MR6G013349</name>
</gene>
<comment type="caution">
    <text evidence="3">The sequence shown here is derived from an EMBL/GenBank/DDBJ whole genome shotgun (WGS) entry which is preliminary data.</text>
</comment>
<reference evidence="3 4" key="1">
    <citation type="journal article" date="2019" name="Plant Biotechnol. J.">
        <title>The red bayberry genome and genetic basis of sex determination.</title>
        <authorList>
            <person name="Jia H.M."/>
            <person name="Jia H.J."/>
            <person name="Cai Q.L."/>
            <person name="Wang Y."/>
            <person name="Zhao H.B."/>
            <person name="Yang W.F."/>
            <person name="Wang G.Y."/>
            <person name="Li Y.H."/>
            <person name="Zhan D.L."/>
            <person name="Shen Y.T."/>
            <person name="Niu Q.F."/>
            <person name="Chang L."/>
            <person name="Qiu J."/>
            <person name="Zhao L."/>
            <person name="Xie H.B."/>
            <person name="Fu W.Y."/>
            <person name="Jin J."/>
            <person name="Li X.W."/>
            <person name="Jiao Y."/>
            <person name="Zhou C.C."/>
            <person name="Tu T."/>
            <person name="Chai C.Y."/>
            <person name="Gao J.L."/>
            <person name="Fan L.J."/>
            <person name="van de Weg E."/>
            <person name="Wang J.Y."/>
            <person name="Gao Z.S."/>
        </authorList>
    </citation>
    <scope>NUCLEOTIDE SEQUENCE [LARGE SCALE GENOMIC DNA]</scope>
    <source>
        <tissue evidence="3">Leaves</tissue>
    </source>
</reference>
<feature type="compositionally biased region" description="Polar residues" evidence="1">
    <location>
        <begin position="12"/>
        <end position="38"/>
    </location>
</feature>
<feature type="compositionally biased region" description="Basic residues" evidence="1">
    <location>
        <begin position="1"/>
        <end position="11"/>
    </location>
</feature>
<dbReference type="InterPro" id="IPR025131">
    <property type="entry name" value="DUF4057"/>
</dbReference>
<organism evidence="3 4">
    <name type="scientific">Morella rubra</name>
    <name type="common">Chinese bayberry</name>
    <dbReference type="NCBI Taxonomy" id="262757"/>
    <lineage>
        <taxon>Eukaryota</taxon>
        <taxon>Viridiplantae</taxon>
        <taxon>Streptophyta</taxon>
        <taxon>Embryophyta</taxon>
        <taxon>Tracheophyta</taxon>
        <taxon>Spermatophyta</taxon>
        <taxon>Magnoliopsida</taxon>
        <taxon>eudicotyledons</taxon>
        <taxon>Gunneridae</taxon>
        <taxon>Pentapetalae</taxon>
        <taxon>rosids</taxon>
        <taxon>fabids</taxon>
        <taxon>Fagales</taxon>
        <taxon>Myricaceae</taxon>
        <taxon>Morella</taxon>
    </lineage>
</organism>
<name>A0A6A1VDK8_9ROSI</name>
<dbReference type="EMBL" id="RXIC02000024">
    <property type="protein sequence ID" value="KAB1210256.1"/>
    <property type="molecule type" value="Genomic_DNA"/>
</dbReference>
<evidence type="ECO:0000259" key="2">
    <source>
        <dbReference type="Pfam" id="PF13266"/>
    </source>
</evidence>
<dbReference type="PANTHER" id="PTHR31132">
    <property type="entry name" value="N-LYSINE METHYLTRANSFERASE"/>
    <property type="match status" value="1"/>
</dbReference>
<dbReference type="OrthoDB" id="1868458at2759"/>
<protein>
    <recommendedName>
        <fullName evidence="2">DUF4057 domain-containing protein</fullName>
    </recommendedName>
</protein>
<feature type="region of interest" description="Disordered" evidence="1">
    <location>
        <begin position="118"/>
        <end position="138"/>
    </location>
</feature>
<evidence type="ECO:0000256" key="1">
    <source>
        <dbReference type="SAM" id="MobiDB-lite"/>
    </source>
</evidence>
<dbReference type="Pfam" id="PF13266">
    <property type="entry name" value="DUF4057"/>
    <property type="match status" value="1"/>
</dbReference>
<dbReference type="AlphaFoldDB" id="A0A6A1VDK8"/>
<evidence type="ECO:0000313" key="3">
    <source>
        <dbReference type="EMBL" id="KAB1210256.1"/>
    </source>
</evidence>
<dbReference type="Proteomes" id="UP000516437">
    <property type="component" value="Chromosome 6"/>
</dbReference>
<feature type="region of interest" description="Disordered" evidence="1">
    <location>
        <begin position="1"/>
        <end position="58"/>
    </location>
</feature>
<feature type="compositionally biased region" description="Basic and acidic residues" evidence="1">
    <location>
        <begin position="188"/>
        <end position="197"/>
    </location>
</feature>
<evidence type="ECO:0000313" key="4">
    <source>
        <dbReference type="Proteomes" id="UP000516437"/>
    </source>
</evidence>
<dbReference type="PANTHER" id="PTHR31132:SF2">
    <property type="entry name" value="HEMATOLOGICAL_NEUROLOGICAL-LIKE PROTEIN"/>
    <property type="match status" value="1"/>
</dbReference>
<sequence>MERSTPVRKPHTSTADLLTWSEAPTSDSPSTVSGARSHQPSDRISKVLHGGQLTEEEAQSLMKKKPCSGYKLKEITGSGIFVGDSEDGASEHDASNHNNKTGLRVYQQAMNGISQISFSAEESVSPKKPTSLPEVAKQRELSGTLQAEADAKSKKQISDAKCKELSGHDIFGPPPEIVPRSVAAARTLESKESRDMGEPAPRNVRTSVKVSNPAGGQSNIMFSEEPVLKTSKKIHDQKFAELTGNGIFKGDVPPGSTEKPLSTAKLREMSGSNIFSDGKAESRDYLGGVRKPPGGESSIALRLRPSLQTLLSQPLSKSSPLPPSLVSFSLSTPLAARLQSPDFSLHGITGIRLRPVRCTSLTLHPSFIRYEFSLLSTLFLDLCPHCSKLSPPLVSTTVPLSASLNPLFLLAPMSFYTASMQLPGLRHYKLEPPLCQWDYAAASLQLPSTSLPHVFKNQA</sequence>
<keyword evidence="4" id="KW-1185">Reference proteome</keyword>
<feature type="region of interest" description="Disordered" evidence="1">
    <location>
        <begin position="188"/>
        <end position="219"/>
    </location>
</feature>